<dbReference type="InterPro" id="IPR036939">
    <property type="entry name" value="Cu2_ascorb_mOase_N_sf"/>
</dbReference>
<keyword evidence="1" id="KW-0479">Metal-binding</keyword>
<name>A0AAN9AWX8_9CAEN</name>
<keyword evidence="11" id="KW-1185">Reference proteome</keyword>
<evidence type="ECO:0000256" key="2">
    <source>
        <dbReference type="ARBA" id="ARBA00023002"/>
    </source>
</evidence>
<dbReference type="PROSITE" id="PS51257">
    <property type="entry name" value="PROKAR_LIPOPROTEIN"/>
    <property type="match status" value="1"/>
</dbReference>
<dbReference type="GO" id="GO:0005507">
    <property type="term" value="F:copper ion binding"/>
    <property type="evidence" value="ECO:0007669"/>
    <property type="project" value="InterPro"/>
</dbReference>
<dbReference type="EMBL" id="JBAMIC010000019">
    <property type="protein sequence ID" value="KAK7094000.1"/>
    <property type="molecule type" value="Genomic_DNA"/>
</dbReference>
<keyword evidence="7" id="KW-0732">Signal</keyword>
<dbReference type="InterPro" id="IPR008977">
    <property type="entry name" value="PHM/PNGase_F_dom_sf"/>
</dbReference>
<feature type="signal peptide" evidence="7">
    <location>
        <begin position="1"/>
        <end position="19"/>
    </location>
</feature>
<dbReference type="SUPFAM" id="SSF49742">
    <property type="entry name" value="PHM/PNGase F"/>
    <property type="match status" value="2"/>
</dbReference>
<feature type="chain" id="PRO_5043045824" description="Peptidylglycine monooxygenase" evidence="7">
    <location>
        <begin position="20"/>
        <end position="432"/>
    </location>
</feature>
<evidence type="ECO:0000313" key="10">
    <source>
        <dbReference type="EMBL" id="KAK7094000.1"/>
    </source>
</evidence>
<keyword evidence="2" id="KW-0560">Oxidoreductase</keyword>
<keyword evidence="3" id="KW-0186">Copper</keyword>
<sequence length="432" mass="47578">MTTKTQWVLLCLSWGCCSASAVGAASGCAALDDASVRHFDVSIPTLPVPDNAMTTYTCQVIKIPVPMDTDVHAIAFRPLIDNKAVMHHMILFTCDGRYDVPEEMTEPHTCGRGDNLCRSWMAQWSMGVEGVMCPHNGTGVRFGKSVGSYLMLQIHWNNAHFITNLTDHSGMRVYYTDDLRPFDLGHVQVGQQNPVIPAGVTRHAQSGGCSGECTRMLFPHPIHITTAHLHMHYLGSGGRLEVIHGDGSITQVIHDDTYDFNSPPVHHLHAPVTVRPGDFLRLTCLFSSKDGVQQRNKTVYFGEGSDGEMCYAFVAYYPMIEGFDQCIQIGHNDLNCPSHSNDEYKECTGHFLSVMTSQFMPDTVAACNKSDVDLLCHDGCKQALEFLHSHACLQGELGGYMETQVLPSLSGWEDVAEIRTKFSAVCGVSSLM</sequence>
<feature type="domain" description="Copper type II ascorbate-dependent monooxygenase N-terminal" evidence="8">
    <location>
        <begin position="39"/>
        <end position="159"/>
    </location>
</feature>
<evidence type="ECO:0000256" key="5">
    <source>
        <dbReference type="ARBA" id="ARBA00023157"/>
    </source>
</evidence>
<proteinExistence type="predicted"/>
<dbReference type="PANTHER" id="PTHR10157:SF23">
    <property type="entry name" value="MOXD1 HOMOLOG 1"/>
    <property type="match status" value="1"/>
</dbReference>
<dbReference type="Pfam" id="PF03712">
    <property type="entry name" value="Cu2_monoox_C"/>
    <property type="match status" value="1"/>
</dbReference>
<feature type="domain" description="Copper type II ascorbate-dependent monooxygenase C-terminal" evidence="9">
    <location>
        <begin position="191"/>
        <end position="331"/>
    </location>
</feature>
<evidence type="ECO:0000256" key="3">
    <source>
        <dbReference type="ARBA" id="ARBA00023008"/>
    </source>
</evidence>
<dbReference type="PANTHER" id="PTHR10157">
    <property type="entry name" value="DOPAMINE BETA HYDROXYLASE RELATED"/>
    <property type="match status" value="1"/>
</dbReference>
<gene>
    <name evidence="10" type="ORF">V1264_007677</name>
</gene>
<evidence type="ECO:0000256" key="7">
    <source>
        <dbReference type="SAM" id="SignalP"/>
    </source>
</evidence>
<dbReference type="GO" id="GO:0004500">
    <property type="term" value="F:dopamine beta-monooxygenase activity"/>
    <property type="evidence" value="ECO:0007669"/>
    <property type="project" value="InterPro"/>
</dbReference>
<evidence type="ECO:0000256" key="4">
    <source>
        <dbReference type="ARBA" id="ARBA00023033"/>
    </source>
</evidence>
<evidence type="ECO:0000256" key="1">
    <source>
        <dbReference type="ARBA" id="ARBA00022723"/>
    </source>
</evidence>
<keyword evidence="6" id="KW-0325">Glycoprotein</keyword>
<evidence type="ECO:0000259" key="8">
    <source>
        <dbReference type="Pfam" id="PF01082"/>
    </source>
</evidence>
<dbReference type="InterPro" id="IPR020611">
    <property type="entry name" value="Cu2_ascorb_mOase_CS-1"/>
</dbReference>
<accession>A0AAN9AWX8</accession>
<evidence type="ECO:0008006" key="12">
    <source>
        <dbReference type="Google" id="ProtNLM"/>
    </source>
</evidence>
<organism evidence="10 11">
    <name type="scientific">Littorina saxatilis</name>
    <dbReference type="NCBI Taxonomy" id="31220"/>
    <lineage>
        <taxon>Eukaryota</taxon>
        <taxon>Metazoa</taxon>
        <taxon>Spiralia</taxon>
        <taxon>Lophotrochozoa</taxon>
        <taxon>Mollusca</taxon>
        <taxon>Gastropoda</taxon>
        <taxon>Caenogastropoda</taxon>
        <taxon>Littorinimorpha</taxon>
        <taxon>Littorinoidea</taxon>
        <taxon>Littorinidae</taxon>
        <taxon>Littorina</taxon>
    </lineage>
</organism>
<evidence type="ECO:0000259" key="9">
    <source>
        <dbReference type="Pfam" id="PF03712"/>
    </source>
</evidence>
<keyword evidence="4" id="KW-0503">Monooxygenase</keyword>
<dbReference type="InterPro" id="IPR024548">
    <property type="entry name" value="Cu2_monoox_C"/>
</dbReference>
<dbReference type="Gene3D" id="2.60.120.230">
    <property type="match status" value="1"/>
</dbReference>
<dbReference type="AlphaFoldDB" id="A0AAN9AWX8"/>
<dbReference type="InterPro" id="IPR000945">
    <property type="entry name" value="DBH-like"/>
</dbReference>
<dbReference type="Pfam" id="PF01082">
    <property type="entry name" value="Cu2_monooxygen"/>
    <property type="match status" value="1"/>
</dbReference>
<reference evidence="10 11" key="1">
    <citation type="submission" date="2024-02" db="EMBL/GenBank/DDBJ databases">
        <title>Chromosome-scale genome assembly of the rough periwinkle Littorina saxatilis.</title>
        <authorList>
            <person name="De Jode A."/>
            <person name="Faria R."/>
            <person name="Formenti G."/>
            <person name="Sims Y."/>
            <person name="Smith T.P."/>
            <person name="Tracey A."/>
            <person name="Wood J.M.D."/>
            <person name="Zagrodzka Z.B."/>
            <person name="Johannesson K."/>
            <person name="Butlin R.K."/>
            <person name="Leder E.H."/>
        </authorList>
    </citation>
    <scope>NUCLEOTIDE SEQUENCE [LARGE SCALE GENOMIC DNA]</scope>
    <source>
        <strain evidence="10">Snail1</strain>
        <tissue evidence="10">Muscle</tissue>
    </source>
</reference>
<dbReference type="Proteomes" id="UP001374579">
    <property type="component" value="Unassembled WGS sequence"/>
</dbReference>
<evidence type="ECO:0000313" key="11">
    <source>
        <dbReference type="Proteomes" id="UP001374579"/>
    </source>
</evidence>
<dbReference type="InterPro" id="IPR014784">
    <property type="entry name" value="Cu2_ascorb_mOase-like_C"/>
</dbReference>
<protein>
    <recommendedName>
        <fullName evidence="12">Peptidylglycine monooxygenase</fullName>
    </recommendedName>
</protein>
<keyword evidence="5" id="KW-1015">Disulfide bond</keyword>
<dbReference type="PROSITE" id="PS00084">
    <property type="entry name" value="CU2_MONOOXYGENASE_1"/>
    <property type="match status" value="1"/>
</dbReference>
<comment type="caution">
    <text evidence="10">The sequence shown here is derived from an EMBL/GenBank/DDBJ whole genome shotgun (WGS) entry which is preliminary data.</text>
</comment>
<evidence type="ECO:0000256" key="6">
    <source>
        <dbReference type="ARBA" id="ARBA00023180"/>
    </source>
</evidence>
<dbReference type="Gene3D" id="2.60.120.310">
    <property type="entry name" value="Copper type II, ascorbate-dependent monooxygenase, N-terminal domain"/>
    <property type="match status" value="1"/>
</dbReference>
<dbReference type="InterPro" id="IPR000323">
    <property type="entry name" value="Cu2_ascorb_mOase_N"/>
</dbReference>